<dbReference type="HOGENOM" id="CLU_2431363_0_0_1"/>
<evidence type="ECO:0000259" key="5">
    <source>
        <dbReference type="PROSITE" id="PS50090"/>
    </source>
</evidence>
<evidence type="ECO:0000256" key="2">
    <source>
        <dbReference type="ARBA" id="ARBA00022737"/>
    </source>
</evidence>
<dbReference type="PROSITE" id="PS51294">
    <property type="entry name" value="HTH_MYB"/>
    <property type="match status" value="1"/>
</dbReference>
<dbReference type="EnsemblPlants" id="KRH65587">
    <property type="protein sequence ID" value="KRH65587"/>
    <property type="gene ID" value="GLYMA_03G047600"/>
</dbReference>
<dbReference type="PaxDb" id="3847-GLYMA03G06225.1"/>
<evidence type="ECO:0000256" key="3">
    <source>
        <dbReference type="ARBA" id="ARBA00023125"/>
    </source>
</evidence>
<gene>
    <name evidence="7" type="ORF">GLYMA_03G047600</name>
</gene>
<evidence type="ECO:0000313" key="8">
    <source>
        <dbReference type="EnsemblPlants" id="KRH65587"/>
    </source>
</evidence>
<dbReference type="GO" id="GO:0003677">
    <property type="term" value="F:DNA binding"/>
    <property type="evidence" value="ECO:0007669"/>
    <property type="project" value="UniProtKB-KW"/>
</dbReference>
<dbReference type="InParanoid" id="K7KCX4"/>
<dbReference type="GO" id="GO:0005634">
    <property type="term" value="C:nucleus"/>
    <property type="evidence" value="ECO:0007669"/>
    <property type="project" value="UniProtKB-SubCell"/>
</dbReference>
<dbReference type="SMR" id="K7KCX4"/>
<dbReference type="PROSITE" id="PS50090">
    <property type="entry name" value="MYB_LIKE"/>
    <property type="match status" value="1"/>
</dbReference>
<keyword evidence="3" id="KW-0238">DNA-binding</keyword>
<dbReference type="InterPro" id="IPR015495">
    <property type="entry name" value="Myb_TF_plants"/>
</dbReference>
<dbReference type="eggNOG" id="KOG0048">
    <property type="taxonomic scope" value="Eukaryota"/>
</dbReference>
<dbReference type="InterPro" id="IPR009057">
    <property type="entry name" value="Homeodomain-like_sf"/>
</dbReference>
<name>K7KCX4_SOYBN</name>
<dbReference type="InterPro" id="IPR001005">
    <property type="entry name" value="SANT/Myb"/>
</dbReference>
<dbReference type="PANTHER" id="PTHR47994">
    <property type="entry name" value="F14D16.11-RELATED"/>
    <property type="match status" value="1"/>
</dbReference>
<dbReference type="PANTHER" id="PTHR47994:SF5">
    <property type="entry name" value="F14D16.11-RELATED"/>
    <property type="match status" value="1"/>
</dbReference>
<sequence length="91" mass="10866">MWKELPASLGKLLEARYKEREILIRRRRSHHSVTQCFGKKWSTIAANLPGRTDNEIKNYWNTHIKKKLLKMGIDPMTHTHLYAIYHPNVRK</sequence>
<organism evidence="7">
    <name type="scientific">Glycine max</name>
    <name type="common">Soybean</name>
    <name type="synonym">Glycine hispida</name>
    <dbReference type="NCBI Taxonomy" id="3847"/>
    <lineage>
        <taxon>Eukaryota</taxon>
        <taxon>Viridiplantae</taxon>
        <taxon>Streptophyta</taxon>
        <taxon>Embryophyta</taxon>
        <taxon>Tracheophyta</taxon>
        <taxon>Spermatophyta</taxon>
        <taxon>Magnoliopsida</taxon>
        <taxon>eudicotyledons</taxon>
        <taxon>Gunneridae</taxon>
        <taxon>Pentapetalae</taxon>
        <taxon>rosids</taxon>
        <taxon>fabids</taxon>
        <taxon>Fabales</taxon>
        <taxon>Fabaceae</taxon>
        <taxon>Papilionoideae</taxon>
        <taxon>50 kb inversion clade</taxon>
        <taxon>NPAAA clade</taxon>
        <taxon>indigoferoid/millettioid clade</taxon>
        <taxon>Phaseoleae</taxon>
        <taxon>Glycine</taxon>
        <taxon>Glycine subgen. Soja</taxon>
    </lineage>
</organism>
<evidence type="ECO:0000313" key="7">
    <source>
        <dbReference type="EMBL" id="KRH65587.1"/>
    </source>
</evidence>
<dbReference type="AlphaFoldDB" id="K7KCX4"/>
<accession>K7KCX4</accession>
<evidence type="ECO:0000256" key="4">
    <source>
        <dbReference type="ARBA" id="ARBA00023242"/>
    </source>
</evidence>
<dbReference type="EMBL" id="CM000836">
    <property type="protein sequence ID" value="KRH65587.1"/>
    <property type="molecule type" value="Genomic_DNA"/>
</dbReference>
<dbReference type="OMA" id="MTHTHLY"/>
<dbReference type="Gene3D" id="1.10.10.60">
    <property type="entry name" value="Homeodomain-like"/>
    <property type="match status" value="1"/>
</dbReference>
<feature type="domain" description="Myb-like" evidence="5">
    <location>
        <begin position="18"/>
        <end position="64"/>
    </location>
</feature>
<protein>
    <submittedName>
        <fullName evidence="7 8">Uncharacterized protein</fullName>
    </submittedName>
</protein>
<reference evidence="8" key="2">
    <citation type="submission" date="2018-02" db="UniProtKB">
        <authorList>
            <consortium name="EnsemblPlants"/>
        </authorList>
    </citation>
    <scope>IDENTIFICATION</scope>
    <source>
        <strain evidence="8">Williams 82</strain>
    </source>
</reference>
<feature type="domain" description="HTH myb-type" evidence="6">
    <location>
        <begin position="37"/>
        <end position="68"/>
    </location>
</feature>
<keyword evidence="9" id="KW-1185">Reference proteome</keyword>
<dbReference type="Gramene" id="KRH65587">
    <property type="protein sequence ID" value="KRH65587"/>
    <property type="gene ID" value="GLYMA_03G047600"/>
</dbReference>
<dbReference type="SUPFAM" id="SSF46689">
    <property type="entry name" value="Homeodomain-like"/>
    <property type="match status" value="1"/>
</dbReference>
<dbReference type="InterPro" id="IPR017930">
    <property type="entry name" value="Myb_dom"/>
</dbReference>
<reference evidence="7 8" key="1">
    <citation type="journal article" date="2010" name="Nature">
        <title>Genome sequence of the palaeopolyploid soybean.</title>
        <authorList>
            <person name="Schmutz J."/>
            <person name="Cannon S.B."/>
            <person name="Schlueter J."/>
            <person name="Ma J."/>
            <person name="Mitros T."/>
            <person name="Nelson W."/>
            <person name="Hyten D.L."/>
            <person name="Song Q."/>
            <person name="Thelen J.J."/>
            <person name="Cheng J."/>
            <person name="Xu D."/>
            <person name="Hellsten U."/>
            <person name="May G.D."/>
            <person name="Yu Y."/>
            <person name="Sakurai T."/>
            <person name="Umezawa T."/>
            <person name="Bhattacharyya M.K."/>
            <person name="Sandhu D."/>
            <person name="Valliyodan B."/>
            <person name="Lindquist E."/>
            <person name="Peto M."/>
            <person name="Grant D."/>
            <person name="Shu S."/>
            <person name="Goodstein D."/>
            <person name="Barry K."/>
            <person name="Futrell-Griggs M."/>
            <person name="Abernathy B."/>
            <person name="Du J."/>
            <person name="Tian Z."/>
            <person name="Zhu L."/>
            <person name="Gill N."/>
            <person name="Joshi T."/>
            <person name="Libault M."/>
            <person name="Sethuraman A."/>
            <person name="Zhang X.-C."/>
            <person name="Shinozaki K."/>
            <person name="Nguyen H.T."/>
            <person name="Wing R.A."/>
            <person name="Cregan P."/>
            <person name="Specht J."/>
            <person name="Grimwood J."/>
            <person name="Rokhsar D."/>
            <person name="Stacey G."/>
            <person name="Shoemaker R.C."/>
            <person name="Jackson S.A."/>
        </authorList>
    </citation>
    <scope>NUCLEOTIDE SEQUENCE</scope>
    <source>
        <strain evidence="8">cv. Williams 82</strain>
        <tissue evidence="7">Callus</tissue>
    </source>
</reference>
<evidence type="ECO:0000259" key="6">
    <source>
        <dbReference type="PROSITE" id="PS51294"/>
    </source>
</evidence>
<comment type="subcellular location">
    <subcellularLocation>
        <location evidence="1">Nucleus</location>
    </subcellularLocation>
</comment>
<keyword evidence="2" id="KW-0677">Repeat</keyword>
<dbReference type="Proteomes" id="UP000008827">
    <property type="component" value="Chromosome 3"/>
</dbReference>
<dbReference type="Pfam" id="PF00249">
    <property type="entry name" value="Myb_DNA-binding"/>
    <property type="match status" value="1"/>
</dbReference>
<evidence type="ECO:0000256" key="1">
    <source>
        <dbReference type="ARBA" id="ARBA00004123"/>
    </source>
</evidence>
<dbReference type="CDD" id="cd00167">
    <property type="entry name" value="SANT"/>
    <property type="match status" value="1"/>
</dbReference>
<reference evidence="7" key="3">
    <citation type="submission" date="2018-07" db="EMBL/GenBank/DDBJ databases">
        <title>WGS assembly of Glycine max.</title>
        <authorList>
            <person name="Schmutz J."/>
            <person name="Cannon S."/>
            <person name="Schlueter J."/>
            <person name="Ma J."/>
            <person name="Mitros T."/>
            <person name="Nelson W."/>
            <person name="Hyten D."/>
            <person name="Song Q."/>
            <person name="Thelen J."/>
            <person name="Cheng J."/>
            <person name="Xu D."/>
            <person name="Hellsten U."/>
            <person name="May G."/>
            <person name="Yu Y."/>
            <person name="Sakurai T."/>
            <person name="Umezawa T."/>
            <person name="Bhattacharyya M."/>
            <person name="Sandhu D."/>
            <person name="Valliyodan B."/>
            <person name="Lindquist E."/>
            <person name="Peto M."/>
            <person name="Grant D."/>
            <person name="Shu S."/>
            <person name="Goodstein D."/>
            <person name="Barry K."/>
            <person name="Futrell-Griggs M."/>
            <person name="Abernathy B."/>
            <person name="Du J."/>
            <person name="Tian Z."/>
            <person name="Zhu L."/>
            <person name="Gill N."/>
            <person name="Joshi T."/>
            <person name="Libault M."/>
            <person name="Sethuraman A."/>
            <person name="Zhang X."/>
            <person name="Shinozaki K."/>
            <person name="Nguyen H."/>
            <person name="Wing R."/>
            <person name="Cregan P."/>
            <person name="Specht J."/>
            <person name="Grimwood J."/>
            <person name="Rokhsar D."/>
            <person name="Stacey G."/>
            <person name="Shoemaker R."/>
            <person name="Jackson S."/>
        </authorList>
    </citation>
    <scope>NUCLEOTIDE SEQUENCE</scope>
    <source>
        <tissue evidence="7">Callus</tissue>
    </source>
</reference>
<keyword evidence="4" id="KW-0539">Nucleus</keyword>
<proteinExistence type="predicted"/>
<evidence type="ECO:0000313" key="9">
    <source>
        <dbReference type="Proteomes" id="UP000008827"/>
    </source>
</evidence>